<gene>
    <name evidence="1" type="ORF">FBZ93_12210</name>
</gene>
<keyword evidence="2" id="KW-1185">Reference proteome</keyword>
<evidence type="ECO:0000313" key="2">
    <source>
        <dbReference type="Proteomes" id="UP000321304"/>
    </source>
</evidence>
<dbReference type="Pfam" id="PF11171">
    <property type="entry name" value="DUF2958"/>
    <property type="match status" value="1"/>
</dbReference>
<accession>A0A560KVQ9</accession>
<protein>
    <submittedName>
        <fullName evidence="1">DUF2958 family protein</fullName>
    </submittedName>
</protein>
<dbReference type="AlphaFoldDB" id="A0A560KVQ9"/>
<name>A0A560KVQ9_9BRAD</name>
<sequence length="137" mass="14625">MILLPPRCANTYSLTAVSLTLTMRQSSNSSTRSCAGVWLATELDSSSDTLFGLVDLDEPELGAFGLAEMMAVRLPFGMGIHLDLLFEGMVPISAWAETARTSRRPGLGGFPETLLAARQSAAVPPPCGNPIFLINVR</sequence>
<reference evidence="1 2" key="1">
    <citation type="submission" date="2019-06" db="EMBL/GenBank/DDBJ databases">
        <title>Genomic Encyclopedia of Type Strains, Phase IV (KMG-V): Genome sequencing to study the core and pangenomes of soil and plant-associated prokaryotes.</title>
        <authorList>
            <person name="Whitman W."/>
        </authorList>
    </citation>
    <scope>NUCLEOTIDE SEQUENCE [LARGE SCALE GENOMIC DNA]</scope>
    <source>
        <strain evidence="1 2">BR 10355</strain>
    </source>
</reference>
<evidence type="ECO:0000313" key="1">
    <source>
        <dbReference type="EMBL" id="TWB87229.1"/>
    </source>
</evidence>
<dbReference type="EMBL" id="VITY01000022">
    <property type="protein sequence ID" value="TWB87229.1"/>
    <property type="molecule type" value="Genomic_DNA"/>
</dbReference>
<dbReference type="RefSeq" id="WP_433995477.1">
    <property type="nucleotide sequence ID" value="NZ_VITY01000022.1"/>
</dbReference>
<organism evidence="1 2">
    <name type="scientific">Bradyrhizobium macuxiense</name>
    <dbReference type="NCBI Taxonomy" id="1755647"/>
    <lineage>
        <taxon>Bacteria</taxon>
        <taxon>Pseudomonadati</taxon>
        <taxon>Pseudomonadota</taxon>
        <taxon>Alphaproteobacteria</taxon>
        <taxon>Hyphomicrobiales</taxon>
        <taxon>Nitrobacteraceae</taxon>
        <taxon>Bradyrhizobium</taxon>
    </lineage>
</organism>
<proteinExistence type="predicted"/>
<dbReference type="Proteomes" id="UP000321304">
    <property type="component" value="Unassembled WGS sequence"/>
</dbReference>
<comment type="caution">
    <text evidence="1">The sequence shown here is derived from an EMBL/GenBank/DDBJ whole genome shotgun (WGS) entry which is preliminary data.</text>
</comment>
<dbReference type="InterPro" id="IPR021341">
    <property type="entry name" value="DUF2958"/>
</dbReference>